<dbReference type="AlphaFoldDB" id="A0A9D7XKC3"/>
<dbReference type="GO" id="GO:0008410">
    <property type="term" value="F:CoA-transferase activity"/>
    <property type="evidence" value="ECO:0007669"/>
    <property type="project" value="TreeGrafter"/>
</dbReference>
<comment type="caution">
    <text evidence="2">The sequence shown here is derived from an EMBL/GenBank/DDBJ whole genome shotgun (WGS) entry which is preliminary data.</text>
</comment>
<protein>
    <submittedName>
        <fullName evidence="2">CoA transferase</fullName>
    </submittedName>
</protein>
<evidence type="ECO:0000313" key="3">
    <source>
        <dbReference type="Proteomes" id="UP000886657"/>
    </source>
</evidence>
<dbReference type="Gene3D" id="3.40.50.10540">
    <property type="entry name" value="Crotonobetainyl-coa:carnitine coa-transferase, domain 1"/>
    <property type="match status" value="1"/>
</dbReference>
<proteinExistence type="predicted"/>
<organism evidence="2 3">
    <name type="scientific">Candidatus Geothrix skivensis</name>
    <dbReference type="NCBI Taxonomy" id="2954439"/>
    <lineage>
        <taxon>Bacteria</taxon>
        <taxon>Pseudomonadati</taxon>
        <taxon>Acidobacteriota</taxon>
        <taxon>Holophagae</taxon>
        <taxon>Holophagales</taxon>
        <taxon>Holophagaceae</taxon>
        <taxon>Geothrix</taxon>
    </lineage>
</organism>
<dbReference type="Pfam" id="PF02515">
    <property type="entry name" value="CoA_transf_3"/>
    <property type="match status" value="1"/>
</dbReference>
<dbReference type="EMBL" id="JADKIO010000005">
    <property type="protein sequence ID" value="MBK9795499.1"/>
    <property type="molecule type" value="Genomic_DNA"/>
</dbReference>
<dbReference type="InterPro" id="IPR023606">
    <property type="entry name" value="CoA-Trfase_III_dom_1_sf"/>
</dbReference>
<gene>
    <name evidence="2" type="ORF">IPP58_03225</name>
</gene>
<dbReference type="PANTHER" id="PTHR48207">
    <property type="entry name" value="SUCCINATE--HYDROXYMETHYLGLUTARATE COA-TRANSFERASE"/>
    <property type="match status" value="1"/>
</dbReference>
<dbReference type="PANTHER" id="PTHR48207:SF3">
    <property type="entry name" value="SUCCINATE--HYDROXYMETHYLGLUTARATE COA-TRANSFERASE"/>
    <property type="match status" value="1"/>
</dbReference>
<dbReference type="InterPro" id="IPR044855">
    <property type="entry name" value="CoA-Trfase_III_dom3_sf"/>
</dbReference>
<dbReference type="InterPro" id="IPR003673">
    <property type="entry name" value="CoA-Trfase_fam_III"/>
</dbReference>
<dbReference type="Proteomes" id="UP000886657">
    <property type="component" value="Unassembled WGS sequence"/>
</dbReference>
<reference evidence="2" key="1">
    <citation type="submission" date="2020-10" db="EMBL/GenBank/DDBJ databases">
        <title>Connecting structure to function with the recovery of over 1000 high-quality activated sludge metagenome-assembled genomes encoding full-length rRNA genes using long-read sequencing.</title>
        <authorList>
            <person name="Singleton C.M."/>
            <person name="Petriglieri F."/>
            <person name="Kristensen J.M."/>
            <person name="Kirkegaard R.H."/>
            <person name="Michaelsen T.Y."/>
            <person name="Andersen M.H."/>
            <person name="Karst S.M."/>
            <person name="Dueholm M.S."/>
            <person name="Nielsen P.H."/>
            <person name="Albertsen M."/>
        </authorList>
    </citation>
    <scope>NUCLEOTIDE SEQUENCE</scope>
    <source>
        <strain evidence="2">Skiv_18-Q3-R9-52_MAXAC.067</strain>
    </source>
</reference>
<name>A0A9D7XKC3_9BACT</name>
<evidence type="ECO:0000313" key="2">
    <source>
        <dbReference type="EMBL" id="MBK9795499.1"/>
    </source>
</evidence>
<keyword evidence="1 2" id="KW-0808">Transferase</keyword>
<accession>A0A9D7XKC3</accession>
<sequence>MLKPLSHFRIVDLSCVLAGPFATQLLADFGAEVQKLEPPGGDPTRGWGPPFDEGEEGESAYFRCANRGKQSQSLDLHTDEGRTTLFELLKDADVLVENFRSDSADRLGLGWKRLHGKFPKLILASVRGFASDVAASRRAGYDFIIQAESGWMDITGEPDGRPMKVGVALVDVLAGLYCANGIQAALLHRERTGEAIHIEVPLMEAALAGLVNVAAGSLMTGKPPQRWGNAHPQIVPYQSFQCSDGDVAIGVGSDRQFEVLALWLGLDLEARPEWRKNRGRVRDREELVALIEARTRTSTLDEVIAMCEANAIPASRVRSVDDVLFRQGGTLHNLLQPLYDVNTNTMVPTLASPLLLNGERACASLPPPRWKP</sequence>
<evidence type="ECO:0000256" key="1">
    <source>
        <dbReference type="ARBA" id="ARBA00022679"/>
    </source>
</evidence>
<dbReference type="SUPFAM" id="SSF89796">
    <property type="entry name" value="CoA-transferase family III (CaiB/BaiF)"/>
    <property type="match status" value="1"/>
</dbReference>
<dbReference type="InterPro" id="IPR050483">
    <property type="entry name" value="CoA-transferase_III_domain"/>
</dbReference>
<dbReference type="Gene3D" id="3.30.1540.10">
    <property type="entry name" value="formyl-coa transferase, domain 3"/>
    <property type="match status" value="1"/>
</dbReference>